<keyword evidence="13" id="KW-1185">Reference proteome</keyword>
<evidence type="ECO:0000256" key="4">
    <source>
        <dbReference type="ARBA" id="ARBA00022692"/>
    </source>
</evidence>
<name>A0A1Z5JE49_FISSO</name>
<dbReference type="Gene3D" id="1.50.40.10">
    <property type="entry name" value="Mitochondrial carrier domain"/>
    <property type="match status" value="2"/>
</dbReference>
<dbReference type="Proteomes" id="UP000198406">
    <property type="component" value="Unassembled WGS sequence"/>
</dbReference>
<evidence type="ECO:0000256" key="11">
    <source>
        <dbReference type="SAM" id="SignalP"/>
    </source>
</evidence>
<evidence type="ECO:0000256" key="6">
    <source>
        <dbReference type="ARBA" id="ARBA00022989"/>
    </source>
</evidence>
<dbReference type="EMBL" id="BDSP01000050">
    <property type="protein sequence ID" value="GAX12290.1"/>
    <property type="molecule type" value="Genomic_DNA"/>
</dbReference>
<reference evidence="12 13" key="1">
    <citation type="journal article" date="2015" name="Plant Cell">
        <title>Oil accumulation by the oleaginous diatom Fistulifera solaris as revealed by the genome and transcriptome.</title>
        <authorList>
            <person name="Tanaka T."/>
            <person name="Maeda Y."/>
            <person name="Veluchamy A."/>
            <person name="Tanaka M."/>
            <person name="Abida H."/>
            <person name="Marechal E."/>
            <person name="Bowler C."/>
            <person name="Muto M."/>
            <person name="Sunaga Y."/>
            <person name="Tanaka M."/>
            <person name="Yoshino T."/>
            <person name="Taniguchi T."/>
            <person name="Fukuda Y."/>
            <person name="Nemoto M."/>
            <person name="Matsumoto M."/>
            <person name="Wong P.S."/>
            <person name="Aburatani S."/>
            <person name="Fujibuchi W."/>
        </authorList>
    </citation>
    <scope>NUCLEOTIDE SEQUENCE [LARGE SCALE GENOMIC DNA]</scope>
    <source>
        <strain evidence="12 13">JPCC DA0580</strain>
    </source>
</reference>
<evidence type="ECO:0000313" key="12">
    <source>
        <dbReference type="EMBL" id="GAX12290.1"/>
    </source>
</evidence>
<comment type="similarity">
    <text evidence="2 9">Belongs to the mitochondrial carrier (TC 2.A.29) family.</text>
</comment>
<protein>
    <submittedName>
        <fullName evidence="12">Uncharacterized protein</fullName>
    </submittedName>
</protein>
<proteinExistence type="inferred from homology"/>
<evidence type="ECO:0000256" key="2">
    <source>
        <dbReference type="ARBA" id="ARBA00006375"/>
    </source>
</evidence>
<sequence length="321" mass="35201">MKTPILWFTLLLTCRHTAAAVPVAGRRAQQPAWVDGLKNGLASALAAGCVKTSLQPIDAIKTIQQYQQAKGTASLTIWEACREIMSRPGGFWNFYAGLGVTVFGAMPSVALYFGVYSYCKKTLLNSRWGKKHPTASVALSAAIGNSVASFSRVPYEVLKQQLQTGVYTSTWQAFKEISSSKEYMSLLFPKGGIAIQMLRDVPYAVITLMLYETLQNTFHKSRSNKLIDFCVGGAAGGFGSWATNPTDVIKTRLQTNSELYGGSVRTCTAEIWREGGAMAFLRGSVPRLVHKVPANAFFFVFYEGFRQLLGVRDNEIGSKDD</sequence>
<keyword evidence="6 10" id="KW-1133">Transmembrane helix</keyword>
<dbReference type="InterPro" id="IPR018108">
    <property type="entry name" value="MCP_transmembrane"/>
</dbReference>
<evidence type="ECO:0000256" key="7">
    <source>
        <dbReference type="ARBA" id="ARBA00023136"/>
    </source>
</evidence>
<feature type="repeat" description="Solcar" evidence="8">
    <location>
        <begin position="34"/>
        <end position="122"/>
    </location>
</feature>
<gene>
    <name evidence="12" type="ORF">FisN_1Hh221</name>
</gene>
<dbReference type="InterPro" id="IPR023395">
    <property type="entry name" value="MCP_dom_sf"/>
</dbReference>
<evidence type="ECO:0000256" key="10">
    <source>
        <dbReference type="SAM" id="Phobius"/>
    </source>
</evidence>
<keyword evidence="4 8" id="KW-0812">Transmembrane</keyword>
<evidence type="ECO:0000256" key="3">
    <source>
        <dbReference type="ARBA" id="ARBA00022448"/>
    </source>
</evidence>
<dbReference type="InParanoid" id="A0A1Z5JE49"/>
<dbReference type="SUPFAM" id="SSF103506">
    <property type="entry name" value="Mitochondrial carrier"/>
    <property type="match status" value="1"/>
</dbReference>
<organism evidence="12 13">
    <name type="scientific">Fistulifera solaris</name>
    <name type="common">Oleaginous diatom</name>
    <dbReference type="NCBI Taxonomy" id="1519565"/>
    <lineage>
        <taxon>Eukaryota</taxon>
        <taxon>Sar</taxon>
        <taxon>Stramenopiles</taxon>
        <taxon>Ochrophyta</taxon>
        <taxon>Bacillariophyta</taxon>
        <taxon>Bacillariophyceae</taxon>
        <taxon>Bacillariophycidae</taxon>
        <taxon>Naviculales</taxon>
        <taxon>Naviculaceae</taxon>
        <taxon>Fistulifera</taxon>
    </lineage>
</organism>
<feature type="chain" id="PRO_5012238725" evidence="11">
    <location>
        <begin position="21"/>
        <end position="321"/>
    </location>
</feature>
<keyword evidence="11" id="KW-0732">Signal</keyword>
<keyword evidence="7 8" id="KW-0472">Membrane</keyword>
<evidence type="ECO:0000313" key="13">
    <source>
        <dbReference type="Proteomes" id="UP000198406"/>
    </source>
</evidence>
<accession>A0A1Z5JE49</accession>
<feature type="repeat" description="Solcar" evidence="8">
    <location>
        <begin position="223"/>
        <end position="308"/>
    </location>
</feature>
<keyword evidence="3 9" id="KW-0813">Transport</keyword>
<feature type="repeat" description="Solcar" evidence="8">
    <location>
        <begin position="132"/>
        <end position="217"/>
    </location>
</feature>
<comment type="subcellular location">
    <subcellularLocation>
        <location evidence="1">Membrane</location>
        <topology evidence="1">Multi-pass membrane protein</topology>
    </subcellularLocation>
</comment>
<feature type="transmembrane region" description="Helical" evidence="10">
    <location>
        <begin position="94"/>
        <end position="119"/>
    </location>
</feature>
<keyword evidence="5" id="KW-0677">Repeat</keyword>
<evidence type="ECO:0000256" key="9">
    <source>
        <dbReference type="RuleBase" id="RU000488"/>
    </source>
</evidence>
<feature type="signal peptide" evidence="11">
    <location>
        <begin position="1"/>
        <end position="20"/>
    </location>
</feature>
<dbReference type="OrthoDB" id="448427at2759"/>
<dbReference type="PROSITE" id="PS50920">
    <property type="entry name" value="SOLCAR"/>
    <property type="match status" value="3"/>
</dbReference>
<evidence type="ECO:0000256" key="5">
    <source>
        <dbReference type="ARBA" id="ARBA00022737"/>
    </source>
</evidence>
<dbReference type="Pfam" id="PF00153">
    <property type="entry name" value="Mito_carr"/>
    <property type="match status" value="3"/>
</dbReference>
<dbReference type="GO" id="GO:0016020">
    <property type="term" value="C:membrane"/>
    <property type="evidence" value="ECO:0007669"/>
    <property type="project" value="UniProtKB-SubCell"/>
</dbReference>
<dbReference type="AlphaFoldDB" id="A0A1Z5JE49"/>
<evidence type="ECO:0000256" key="1">
    <source>
        <dbReference type="ARBA" id="ARBA00004141"/>
    </source>
</evidence>
<dbReference type="PANTHER" id="PTHR45667">
    <property type="entry name" value="S-ADENOSYLMETHIONINE MITOCHONDRIAL CARRIER PROTEIN"/>
    <property type="match status" value="1"/>
</dbReference>
<evidence type="ECO:0000256" key="8">
    <source>
        <dbReference type="PROSITE-ProRule" id="PRU00282"/>
    </source>
</evidence>
<comment type="caution">
    <text evidence="12">The sequence shown here is derived from an EMBL/GenBank/DDBJ whole genome shotgun (WGS) entry which is preliminary data.</text>
</comment>